<keyword evidence="1" id="KW-0547">Nucleotide-binding</keyword>
<dbReference type="STRING" id="930991.A0A0D0DL83"/>
<dbReference type="InterPro" id="IPR001245">
    <property type="entry name" value="Ser-Thr/Tyr_kinase_cat_dom"/>
</dbReference>
<dbReference type="AlphaFoldDB" id="A0A0D0DL83"/>
<reference evidence="5" key="2">
    <citation type="submission" date="2015-01" db="EMBL/GenBank/DDBJ databases">
        <title>Evolutionary Origins and Diversification of the Mycorrhizal Mutualists.</title>
        <authorList>
            <consortium name="DOE Joint Genome Institute"/>
            <consortium name="Mycorrhizal Genomics Consortium"/>
            <person name="Kohler A."/>
            <person name="Kuo A."/>
            <person name="Nagy L.G."/>
            <person name="Floudas D."/>
            <person name="Copeland A."/>
            <person name="Barry K.W."/>
            <person name="Cichocki N."/>
            <person name="Veneault-Fourrey C."/>
            <person name="LaButti K."/>
            <person name="Lindquist E.A."/>
            <person name="Lipzen A."/>
            <person name="Lundell T."/>
            <person name="Morin E."/>
            <person name="Murat C."/>
            <person name="Riley R."/>
            <person name="Ohm R."/>
            <person name="Sun H."/>
            <person name="Tunlid A."/>
            <person name="Henrissat B."/>
            <person name="Grigoriev I.V."/>
            <person name="Hibbett D.S."/>
            <person name="Martin F."/>
        </authorList>
    </citation>
    <scope>NUCLEOTIDE SEQUENCE [LARGE SCALE GENOMIC DNA]</scope>
    <source>
        <strain evidence="5">Ve08.2h10</strain>
    </source>
</reference>
<dbReference type="OrthoDB" id="346907at2759"/>
<dbReference type="InParanoid" id="A0A0D0DL83"/>
<organism evidence="4 5">
    <name type="scientific">Paxillus rubicundulus Ve08.2h10</name>
    <dbReference type="NCBI Taxonomy" id="930991"/>
    <lineage>
        <taxon>Eukaryota</taxon>
        <taxon>Fungi</taxon>
        <taxon>Dikarya</taxon>
        <taxon>Basidiomycota</taxon>
        <taxon>Agaricomycotina</taxon>
        <taxon>Agaricomycetes</taxon>
        <taxon>Agaricomycetidae</taxon>
        <taxon>Boletales</taxon>
        <taxon>Paxilineae</taxon>
        <taxon>Paxillaceae</taxon>
        <taxon>Paxillus</taxon>
    </lineage>
</organism>
<dbReference type="GO" id="GO:0005524">
    <property type="term" value="F:ATP binding"/>
    <property type="evidence" value="ECO:0007669"/>
    <property type="project" value="UniProtKB-KW"/>
</dbReference>
<dbReference type="HOGENOM" id="CLU_000288_7_18_1"/>
<dbReference type="Pfam" id="PF07714">
    <property type="entry name" value="PK_Tyr_Ser-Thr"/>
    <property type="match status" value="1"/>
</dbReference>
<reference evidence="4 5" key="1">
    <citation type="submission" date="2014-04" db="EMBL/GenBank/DDBJ databases">
        <authorList>
            <consortium name="DOE Joint Genome Institute"/>
            <person name="Kuo A."/>
            <person name="Kohler A."/>
            <person name="Jargeat P."/>
            <person name="Nagy L.G."/>
            <person name="Floudas D."/>
            <person name="Copeland A."/>
            <person name="Barry K.W."/>
            <person name="Cichocki N."/>
            <person name="Veneault-Fourrey C."/>
            <person name="LaButti K."/>
            <person name="Lindquist E.A."/>
            <person name="Lipzen A."/>
            <person name="Lundell T."/>
            <person name="Morin E."/>
            <person name="Murat C."/>
            <person name="Sun H."/>
            <person name="Tunlid A."/>
            <person name="Henrissat B."/>
            <person name="Grigoriev I.V."/>
            <person name="Hibbett D.S."/>
            <person name="Martin F."/>
            <person name="Nordberg H.P."/>
            <person name="Cantor M.N."/>
            <person name="Hua S.X."/>
        </authorList>
    </citation>
    <scope>NUCLEOTIDE SEQUENCE [LARGE SCALE GENOMIC DNA]</scope>
    <source>
        <strain evidence="4 5">Ve08.2h10</strain>
    </source>
</reference>
<dbReference type="InterPro" id="IPR008266">
    <property type="entry name" value="Tyr_kinase_AS"/>
</dbReference>
<dbReference type="PANTHER" id="PTHR44329:SF298">
    <property type="entry name" value="MIXED LINEAGE KINASE DOMAIN-LIKE PROTEIN"/>
    <property type="match status" value="1"/>
</dbReference>
<proteinExistence type="predicted"/>
<dbReference type="PROSITE" id="PS00109">
    <property type="entry name" value="PROTEIN_KINASE_TYR"/>
    <property type="match status" value="1"/>
</dbReference>
<keyword evidence="5" id="KW-1185">Reference proteome</keyword>
<accession>A0A0D0DL83</accession>
<feature type="domain" description="Protein kinase" evidence="3">
    <location>
        <begin position="1"/>
        <end position="207"/>
    </location>
</feature>
<dbReference type="GO" id="GO:0004674">
    <property type="term" value="F:protein serine/threonine kinase activity"/>
    <property type="evidence" value="ECO:0007669"/>
    <property type="project" value="TreeGrafter"/>
</dbReference>
<dbReference type="SUPFAM" id="SSF56112">
    <property type="entry name" value="Protein kinase-like (PK-like)"/>
    <property type="match status" value="1"/>
</dbReference>
<dbReference type="InterPro" id="IPR051681">
    <property type="entry name" value="Ser/Thr_Kinases-Pseudokinases"/>
</dbReference>
<evidence type="ECO:0000259" key="3">
    <source>
        <dbReference type="PROSITE" id="PS50011"/>
    </source>
</evidence>
<evidence type="ECO:0000313" key="5">
    <source>
        <dbReference type="Proteomes" id="UP000054538"/>
    </source>
</evidence>
<keyword evidence="2" id="KW-0067">ATP-binding</keyword>
<dbReference type="InterPro" id="IPR011009">
    <property type="entry name" value="Kinase-like_dom_sf"/>
</dbReference>
<dbReference type="Gene3D" id="1.10.510.10">
    <property type="entry name" value="Transferase(Phosphotransferase) domain 1"/>
    <property type="match status" value="1"/>
</dbReference>
<evidence type="ECO:0000256" key="2">
    <source>
        <dbReference type="ARBA" id="ARBA00022840"/>
    </source>
</evidence>
<protein>
    <recommendedName>
        <fullName evidence="3">Protein kinase domain-containing protein</fullName>
    </recommendedName>
</protein>
<dbReference type="EMBL" id="KN826387">
    <property type="protein sequence ID" value="KIK79065.1"/>
    <property type="molecule type" value="Genomic_DNA"/>
</dbReference>
<dbReference type="PANTHER" id="PTHR44329">
    <property type="entry name" value="SERINE/THREONINE-PROTEIN KINASE TNNI3K-RELATED"/>
    <property type="match status" value="1"/>
</dbReference>
<evidence type="ECO:0000313" key="4">
    <source>
        <dbReference type="EMBL" id="KIK79065.1"/>
    </source>
</evidence>
<sequence length="214" mass="23833">MGFGQFPAMVCPWLENGSLTSYLERQHDALKPVERLLLISNVAEGLQYLHSQSVVHGDLSGSNVLIDADGRACISDFGLSMLLTQLGGSTYATSRLAEGTLRWTAPELLDLQVSEDEENPLHVNPTPQSDVYSFGSIMLQILTGKVPYYYYIREVQVLYAISKDITPKRPSLALVTDSQWTFVQRCWMTIGSRPRDDEIVEFARQEVGMGLGTL</sequence>
<evidence type="ECO:0000256" key="1">
    <source>
        <dbReference type="ARBA" id="ARBA00022741"/>
    </source>
</evidence>
<name>A0A0D0DL83_9AGAM</name>
<dbReference type="PROSITE" id="PS50011">
    <property type="entry name" value="PROTEIN_KINASE_DOM"/>
    <property type="match status" value="1"/>
</dbReference>
<gene>
    <name evidence="4" type="ORF">PAXRUDRAFT_296367</name>
</gene>
<dbReference type="Proteomes" id="UP000054538">
    <property type="component" value="Unassembled WGS sequence"/>
</dbReference>
<dbReference type="InterPro" id="IPR000719">
    <property type="entry name" value="Prot_kinase_dom"/>
</dbReference>